<sequence>ILNKLPSYYIRHWGFAQSKSEYEQLLIEEDVIVPNRLAYTELYPNG</sequence>
<reference evidence="1" key="1">
    <citation type="submission" date="2021-02" db="EMBL/GenBank/DDBJ databases">
        <authorList>
            <person name="Nowell W R."/>
        </authorList>
    </citation>
    <scope>NUCLEOTIDE SEQUENCE</scope>
</reference>
<name>A0A820NJZ7_9BILA</name>
<protein>
    <submittedName>
        <fullName evidence="1">Uncharacterized protein</fullName>
    </submittedName>
</protein>
<gene>
    <name evidence="1" type="ORF">OXD698_LOCUS50847</name>
</gene>
<dbReference type="Proteomes" id="UP000663844">
    <property type="component" value="Unassembled WGS sequence"/>
</dbReference>
<evidence type="ECO:0000313" key="2">
    <source>
        <dbReference type="Proteomes" id="UP000663844"/>
    </source>
</evidence>
<feature type="non-terminal residue" evidence="1">
    <location>
        <position position="1"/>
    </location>
</feature>
<accession>A0A820NJZ7</accession>
<comment type="caution">
    <text evidence="1">The sequence shown here is derived from an EMBL/GenBank/DDBJ whole genome shotgun (WGS) entry which is preliminary data.</text>
</comment>
<dbReference type="AlphaFoldDB" id="A0A820NJZ7"/>
<evidence type="ECO:0000313" key="1">
    <source>
        <dbReference type="EMBL" id="CAF4389991.1"/>
    </source>
</evidence>
<proteinExistence type="predicted"/>
<dbReference type="EMBL" id="CAJOAZ010025064">
    <property type="protein sequence ID" value="CAF4389991.1"/>
    <property type="molecule type" value="Genomic_DNA"/>
</dbReference>
<organism evidence="1 2">
    <name type="scientific">Adineta steineri</name>
    <dbReference type="NCBI Taxonomy" id="433720"/>
    <lineage>
        <taxon>Eukaryota</taxon>
        <taxon>Metazoa</taxon>
        <taxon>Spiralia</taxon>
        <taxon>Gnathifera</taxon>
        <taxon>Rotifera</taxon>
        <taxon>Eurotatoria</taxon>
        <taxon>Bdelloidea</taxon>
        <taxon>Adinetida</taxon>
        <taxon>Adinetidae</taxon>
        <taxon>Adineta</taxon>
    </lineage>
</organism>